<name>A0A4P7SMU1_9CELL</name>
<proteinExistence type="predicted"/>
<feature type="signal peptide" evidence="1">
    <location>
        <begin position="1"/>
        <end position="26"/>
    </location>
</feature>
<dbReference type="AlphaFoldDB" id="A0A4P7SMU1"/>
<evidence type="ECO:0000313" key="3">
    <source>
        <dbReference type="Proteomes" id="UP000296469"/>
    </source>
</evidence>
<accession>A0A4P7SMU1</accession>
<dbReference type="PROSITE" id="PS51257">
    <property type="entry name" value="PROKAR_LIPOPROTEIN"/>
    <property type="match status" value="1"/>
</dbReference>
<reference evidence="2 3" key="1">
    <citation type="submission" date="2019-04" db="EMBL/GenBank/DDBJ databases">
        <title>Isolation and identification of Cellulomonas shaoxiangyii sp. Nov. isolated from feces of the Tibetan antelopes (Pantholops hodgsonii) in the Qinghai-Tibet plateau of China.</title>
        <authorList>
            <person name="Tian Z."/>
        </authorList>
    </citation>
    <scope>NUCLEOTIDE SEQUENCE [LARGE SCALE GENOMIC DNA]</scope>
    <source>
        <strain evidence="2 3">Z28</strain>
    </source>
</reference>
<sequence>MPRRIRTLTGLGAVLALTVALSGCNALRDQVSGPPRDENGVAIVRVVKDAVLEALPDAVDVSTLVRLDGFANTMSLTVTLPDDAVLDVATVQTGARAVCEHVTGYDSMEYGFYQADGRIDLTELWPAAFPGVGRVDRSTADFWEDDCAAILAG</sequence>
<dbReference type="OrthoDB" id="9952556at2"/>
<organism evidence="2 3">
    <name type="scientific">Cellulomonas shaoxiangyii</name>
    <dbReference type="NCBI Taxonomy" id="2566013"/>
    <lineage>
        <taxon>Bacteria</taxon>
        <taxon>Bacillati</taxon>
        <taxon>Actinomycetota</taxon>
        <taxon>Actinomycetes</taxon>
        <taxon>Micrococcales</taxon>
        <taxon>Cellulomonadaceae</taxon>
        <taxon>Cellulomonas</taxon>
    </lineage>
</organism>
<evidence type="ECO:0008006" key="4">
    <source>
        <dbReference type="Google" id="ProtNLM"/>
    </source>
</evidence>
<keyword evidence="3" id="KW-1185">Reference proteome</keyword>
<keyword evidence="1" id="KW-0732">Signal</keyword>
<protein>
    <recommendedName>
        <fullName evidence="4">Lipoprotein</fullName>
    </recommendedName>
</protein>
<evidence type="ECO:0000256" key="1">
    <source>
        <dbReference type="SAM" id="SignalP"/>
    </source>
</evidence>
<dbReference type="RefSeq" id="WP_135973374.1">
    <property type="nucleotide sequence ID" value="NZ_CP039291.1"/>
</dbReference>
<dbReference type="Proteomes" id="UP000296469">
    <property type="component" value="Chromosome"/>
</dbReference>
<feature type="chain" id="PRO_5039390705" description="Lipoprotein" evidence="1">
    <location>
        <begin position="27"/>
        <end position="153"/>
    </location>
</feature>
<dbReference type="EMBL" id="CP039291">
    <property type="protein sequence ID" value="QCB94566.1"/>
    <property type="molecule type" value="Genomic_DNA"/>
</dbReference>
<dbReference type="KEGG" id="celz:E5225_14385"/>
<gene>
    <name evidence="2" type="ORF">E5225_14385</name>
</gene>
<evidence type="ECO:0000313" key="2">
    <source>
        <dbReference type="EMBL" id="QCB94566.1"/>
    </source>
</evidence>